<name>A0AAE5WRP1_9HYPH</name>
<dbReference type="Pfam" id="PF01609">
    <property type="entry name" value="DDE_Tnp_1"/>
    <property type="match status" value="1"/>
</dbReference>
<dbReference type="Proteomes" id="UP000220927">
    <property type="component" value="Plasmid pRapFH23a"/>
</dbReference>
<evidence type="ECO:0000259" key="2">
    <source>
        <dbReference type="Pfam" id="PF13340"/>
    </source>
</evidence>
<dbReference type="Pfam" id="PF13340">
    <property type="entry name" value="DUF4096"/>
    <property type="match status" value="1"/>
</dbReference>
<organism evidence="3 4">
    <name type="scientific">Rhizobium acidisoli</name>
    <dbReference type="NCBI Taxonomy" id="1538158"/>
    <lineage>
        <taxon>Bacteria</taxon>
        <taxon>Pseudomonadati</taxon>
        <taxon>Pseudomonadota</taxon>
        <taxon>Alphaproteobacteria</taxon>
        <taxon>Hyphomicrobiales</taxon>
        <taxon>Rhizobiaceae</taxon>
        <taxon>Rhizobium/Agrobacterium group</taxon>
        <taxon>Rhizobium</taxon>
    </lineage>
</organism>
<feature type="domain" description="Transposase IS4-like" evidence="1">
    <location>
        <begin position="111"/>
        <end position="266"/>
    </location>
</feature>
<dbReference type="GO" id="GO:0004803">
    <property type="term" value="F:transposase activity"/>
    <property type="evidence" value="ECO:0007669"/>
    <property type="project" value="InterPro"/>
</dbReference>
<protein>
    <submittedName>
        <fullName evidence="3">IS5 family transposase</fullName>
    </submittedName>
</protein>
<evidence type="ECO:0000313" key="4">
    <source>
        <dbReference type="Proteomes" id="UP000220927"/>
    </source>
</evidence>
<dbReference type="GO" id="GO:0006313">
    <property type="term" value="P:DNA transposition"/>
    <property type="evidence" value="ECO:0007669"/>
    <property type="project" value="InterPro"/>
</dbReference>
<dbReference type="AlphaFoldDB" id="A0AAE5WRP1"/>
<dbReference type="PANTHER" id="PTHR30007:SF0">
    <property type="entry name" value="TRANSPOSASE"/>
    <property type="match status" value="1"/>
</dbReference>
<sequence>MSWTAIARREHNRDVLRFPSDLKDREWPLIKPLIPPARRGGRRRTTNMRSVVEAILYIASSGCQWRMLPGDFPPVSTMRGYFYAWRAIGLWQSINQLLVMAAREIEGREAQPTAGIIDSQSVKTTESGGISGYDAGKKIKGRKRQIVTDTLGFLIFVFIHAADIQDRDGAPHVLKAIRRRFPWLRHIFADGGYAGAKLRRAMCGHGDWTIEIVKRSDHAKGFVVLPKRWVVERTFAWLGRCRRLAKDWEKSIESATAWAQIASIRMLTRRIARYWIYE</sequence>
<keyword evidence="3" id="KW-0614">Plasmid</keyword>
<evidence type="ECO:0000313" key="3">
    <source>
        <dbReference type="EMBL" id="QAS81217.1"/>
    </source>
</evidence>
<dbReference type="GO" id="GO:0003677">
    <property type="term" value="F:DNA binding"/>
    <property type="evidence" value="ECO:0007669"/>
    <property type="project" value="InterPro"/>
</dbReference>
<feature type="domain" description="Insertion element IS402-like" evidence="2">
    <location>
        <begin position="22"/>
        <end position="94"/>
    </location>
</feature>
<geneLocation type="plasmid" evidence="4">
    <name>prapfh23a</name>
</geneLocation>
<gene>
    <name evidence="3" type="ORF">CO657_25290</name>
</gene>
<keyword evidence="4" id="KW-1185">Reference proteome</keyword>
<dbReference type="KEGG" id="rad:CO657_25290"/>
<proteinExistence type="predicted"/>
<dbReference type="InterPro" id="IPR002559">
    <property type="entry name" value="Transposase_11"/>
</dbReference>
<dbReference type="PANTHER" id="PTHR30007">
    <property type="entry name" value="PHP DOMAIN PROTEIN"/>
    <property type="match status" value="1"/>
</dbReference>
<dbReference type="EMBL" id="CP034999">
    <property type="protein sequence ID" value="QAS81217.1"/>
    <property type="molecule type" value="Genomic_DNA"/>
</dbReference>
<dbReference type="InterPro" id="IPR025161">
    <property type="entry name" value="IS402-like_dom"/>
</dbReference>
<reference evidence="3 4" key="1">
    <citation type="submission" date="2019-01" db="EMBL/GenBank/DDBJ databases">
        <title>Genomic insights into the origins and evolution of symbiotic genes in the Phaseolus vulgaris microsymbionts.</title>
        <authorList>
            <person name="Tong W."/>
        </authorList>
    </citation>
    <scope>NUCLEOTIDE SEQUENCE [LARGE SCALE GENOMIC DNA]</scope>
    <source>
        <strain evidence="3 4">FH23</strain>
        <plasmid evidence="4">prapfh23a</plasmid>
    </source>
</reference>
<accession>A0AAE5WRP1</accession>
<dbReference type="NCBIfam" id="NF033580">
    <property type="entry name" value="transpos_IS5_3"/>
    <property type="match status" value="1"/>
</dbReference>
<evidence type="ECO:0000259" key="1">
    <source>
        <dbReference type="Pfam" id="PF01609"/>
    </source>
</evidence>
<dbReference type="RefSeq" id="WP_097609991.1">
    <property type="nucleotide sequence ID" value="NZ_CP034999.1"/>
</dbReference>